<reference evidence="4" key="1">
    <citation type="submission" date="2018-02" db="EMBL/GenBank/DDBJ databases">
        <title>Glaesserella australis sp. nov., isolated from the lungs of pigs.</title>
        <authorList>
            <person name="Turni C."/>
            <person name="Christensen H."/>
        </authorList>
    </citation>
    <scope>NUCLEOTIDE SEQUENCE [LARGE SCALE GENOMIC DNA]</scope>
    <source>
        <strain evidence="4">HS4635</strain>
    </source>
</reference>
<comment type="caution">
    <text evidence="3">The sequence shown here is derived from an EMBL/GenBank/DDBJ whole genome shotgun (WGS) entry which is preliminary data.</text>
</comment>
<keyword evidence="1" id="KW-0328">Glycosyltransferase</keyword>
<dbReference type="Pfam" id="PF03808">
    <property type="entry name" value="Glyco_tran_WecG"/>
    <property type="match status" value="1"/>
</dbReference>
<evidence type="ECO:0000256" key="2">
    <source>
        <dbReference type="ARBA" id="ARBA00022679"/>
    </source>
</evidence>
<dbReference type="InterPro" id="IPR004629">
    <property type="entry name" value="WecG_TagA_CpsF"/>
</dbReference>
<organism evidence="3 4">
    <name type="scientific">Glaesserella australis</name>
    <dbReference type="NCBI Taxonomy" id="2094024"/>
    <lineage>
        <taxon>Bacteria</taxon>
        <taxon>Pseudomonadati</taxon>
        <taxon>Pseudomonadota</taxon>
        <taxon>Gammaproteobacteria</taxon>
        <taxon>Pasteurellales</taxon>
        <taxon>Pasteurellaceae</taxon>
        <taxon>Glaesserella</taxon>
    </lineage>
</organism>
<dbReference type="CDD" id="cd06533">
    <property type="entry name" value="Glyco_transf_WecG_TagA"/>
    <property type="match status" value="1"/>
</dbReference>
<protein>
    <submittedName>
        <fullName evidence="3">Lipopolysaccharide N-acetylmannosaminouronosyltransferase</fullName>
    </submittedName>
</protein>
<dbReference type="NCBIfam" id="NF002980">
    <property type="entry name" value="PRK03692.1"/>
    <property type="match status" value="1"/>
</dbReference>
<dbReference type="EMBL" id="PTPX01000011">
    <property type="protein sequence ID" value="RAL18884.1"/>
    <property type="molecule type" value="Genomic_DNA"/>
</dbReference>
<keyword evidence="2 3" id="KW-0808">Transferase</keyword>
<dbReference type="PANTHER" id="PTHR34136">
    <property type="match status" value="1"/>
</dbReference>
<sequence length="240" mass="27361">MDKVVVGGVELLAMENQQAFESYLLHKGEIRTGKLIAINAEKVILQQEDDEMKTLLANAEYKYADGISVVCTIRRKYKKYATLERIAGADLWEGLMQRFAENDLPVFLVGSSAETLKTTISKLAKWNVNIVGVQNGYFKPDEEIALIEKIKASGAKFVSVAMGSPKQEKFMQKAQQIYPDALYMGVGGTYDVFAGKVKRAPKSWQKLGLEWLYRILHEPTRWQRQLRLVKYAYYHLTKQL</sequence>
<dbReference type="Proteomes" id="UP000248689">
    <property type="component" value="Unassembled WGS sequence"/>
</dbReference>
<evidence type="ECO:0000256" key="1">
    <source>
        <dbReference type="ARBA" id="ARBA00022676"/>
    </source>
</evidence>
<dbReference type="AlphaFoldDB" id="A0A328C305"/>
<dbReference type="PANTHER" id="PTHR34136:SF1">
    <property type="entry name" value="UDP-N-ACETYL-D-MANNOSAMINURONIC ACID TRANSFERASE"/>
    <property type="match status" value="1"/>
</dbReference>
<accession>A0A328C305</accession>
<proteinExistence type="predicted"/>
<evidence type="ECO:0000313" key="4">
    <source>
        <dbReference type="Proteomes" id="UP000248689"/>
    </source>
</evidence>
<keyword evidence="4" id="KW-1185">Reference proteome</keyword>
<gene>
    <name evidence="3" type="ORF">C5N92_05230</name>
</gene>
<evidence type="ECO:0000313" key="3">
    <source>
        <dbReference type="EMBL" id="RAL18884.1"/>
    </source>
</evidence>
<dbReference type="OrthoDB" id="9808602at2"/>
<name>A0A328C305_9PAST</name>
<dbReference type="GO" id="GO:0016758">
    <property type="term" value="F:hexosyltransferase activity"/>
    <property type="evidence" value="ECO:0007669"/>
    <property type="project" value="TreeGrafter"/>
</dbReference>
<dbReference type="NCBIfam" id="TIGR00696">
    <property type="entry name" value="wecG_tagA_cpsF"/>
    <property type="match status" value="1"/>
</dbReference>
<dbReference type="RefSeq" id="WP_111749807.1">
    <property type="nucleotide sequence ID" value="NZ_PTPX01000011.1"/>
</dbReference>